<dbReference type="EMBL" id="JABANO010007141">
    <property type="protein sequence ID" value="KAF4750619.1"/>
    <property type="molecule type" value="Genomic_DNA"/>
</dbReference>
<gene>
    <name evidence="1" type="ORF">FOZ63_009395</name>
</gene>
<evidence type="ECO:0000313" key="2">
    <source>
        <dbReference type="Proteomes" id="UP000553632"/>
    </source>
</evidence>
<name>A0A7J6TYU0_PEROL</name>
<proteinExistence type="predicted"/>
<dbReference type="AlphaFoldDB" id="A0A7J6TYU0"/>
<evidence type="ECO:0000313" key="1">
    <source>
        <dbReference type="EMBL" id="KAF4750619.1"/>
    </source>
</evidence>
<protein>
    <submittedName>
        <fullName evidence="1">Uncharacterized protein</fullName>
    </submittedName>
</protein>
<keyword evidence="2" id="KW-1185">Reference proteome</keyword>
<feature type="non-terminal residue" evidence="1">
    <location>
        <position position="249"/>
    </location>
</feature>
<reference evidence="1 2" key="1">
    <citation type="submission" date="2020-04" db="EMBL/GenBank/DDBJ databases">
        <title>Perkinsus olseni comparative genomics.</title>
        <authorList>
            <person name="Bogema D.R."/>
        </authorList>
    </citation>
    <scope>NUCLEOTIDE SEQUENCE [LARGE SCALE GENOMIC DNA]</scope>
    <source>
        <strain evidence="1 2">ATCC PRA-207</strain>
    </source>
</reference>
<accession>A0A7J6TYU0</accession>
<dbReference type="Proteomes" id="UP000553632">
    <property type="component" value="Unassembled WGS sequence"/>
</dbReference>
<sequence length="249" mass="27569">SLLAFSYFTLSMIKPVATWFIIATLALVTAIDPLDGQYQLRTSSTRVRARPEYSVSVQSIRLVGGPGSDTYTVAYEDFGRFKRFVNANTGTAFIPQVQIQDGDLITLTEYHPLLFKTRFEGKEVTFFREALDLAEGTYVYTEGPSFSFILNITTRVKTSVEMMVECENSGQERHFQGVFSDLIVGKTTKAQFGGGAEYTMLIDNAETGCARSDLPKGSPTFSVFSATVDIVYLGLNGQPSRTFAFVRVL</sequence>
<comment type="caution">
    <text evidence="1">The sequence shown here is derived from an EMBL/GenBank/DDBJ whole genome shotgun (WGS) entry which is preliminary data.</text>
</comment>
<organism evidence="1 2">
    <name type="scientific">Perkinsus olseni</name>
    <name type="common">Perkinsus atlanticus</name>
    <dbReference type="NCBI Taxonomy" id="32597"/>
    <lineage>
        <taxon>Eukaryota</taxon>
        <taxon>Sar</taxon>
        <taxon>Alveolata</taxon>
        <taxon>Perkinsozoa</taxon>
        <taxon>Perkinsea</taxon>
        <taxon>Perkinsida</taxon>
        <taxon>Perkinsidae</taxon>
        <taxon>Perkinsus</taxon>
    </lineage>
</organism>